<keyword evidence="2" id="KW-1133">Transmembrane helix</keyword>
<protein>
    <recommendedName>
        <fullName evidence="5">Eclosion hormone</fullName>
    </recommendedName>
</protein>
<keyword evidence="2" id="KW-0812">Transmembrane</keyword>
<reference evidence="3 4" key="1">
    <citation type="submission" date="2024-08" db="EMBL/GenBank/DDBJ databases">
        <authorList>
            <person name="Cucini C."/>
            <person name="Frati F."/>
        </authorList>
    </citation>
    <scope>NUCLEOTIDE SEQUENCE [LARGE SCALE GENOMIC DNA]</scope>
</reference>
<dbReference type="Proteomes" id="UP001642540">
    <property type="component" value="Unassembled WGS sequence"/>
</dbReference>
<dbReference type="Pfam" id="PF04736">
    <property type="entry name" value="Eclosion"/>
    <property type="match status" value="1"/>
</dbReference>
<evidence type="ECO:0000313" key="4">
    <source>
        <dbReference type="Proteomes" id="UP001642540"/>
    </source>
</evidence>
<evidence type="ECO:0000256" key="1">
    <source>
        <dbReference type="SAM" id="MobiDB-lite"/>
    </source>
</evidence>
<evidence type="ECO:0008006" key="5">
    <source>
        <dbReference type="Google" id="ProtNLM"/>
    </source>
</evidence>
<comment type="caution">
    <text evidence="3">The sequence shown here is derived from an EMBL/GenBank/DDBJ whole genome shotgun (WGS) entry which is preliminary data.</text>
</comment>
<feature type="transmembrane region" description="Helical" evidence="2">
    <location>
        <begin position="57"/>
        <end position="76"/>
    </location>
</feature>
<keyword evidence="4" id="KW-1185">Reference proteome</keyword>
<sequence>MVMIMALISMRDYASGSSSTAVPPPEATAGAKSVGMEKCGKRSGGTGLSTRGKVIPAAYSMLLVSVVMAITFSALIQPLDANPTCILNCAQCVKIYGDYFDGHTCARVCLDSRSKFDSFVDCADPTTIARFLKTTY</sequence>
<organism evidence="3 4">
    <name type="scientific">Orchesella dallaii</name>
    <dbReference type="NCBI Taxonomy" id="48710"/>
    <lineage>
        <taxon>Eukaryota</taxon>
        <taxon>Metazoa</taxon>
        <taxon>Ecdysozoa</taxon>
        <taxon>Arthropoda</taxon>
        <taxon>Hexapoda</taxon>
        <taxon>Collembola</taxon>
        <taxon>Entomobryomorpha</taxon>
        <taxon>Entomobryoidea</taxon>
        <taxon>Orchesellidae</taxon>
        <taxon>Orchesellinae</taxon>
        <taxon>Orchesella</taxon>
    </lineage>
</organism>
<evidence type="ECO:0000256" key="2">
    <source>
        <dbReference type="SAM" id="Phobius"/>
    </source>
</evidence>
<name>A0ABP1S5W8_9HEXA</name>
<dbReference type="InterPro" id="IPR006825">
    <property type="entry name" value="Eclosion"/>
</dbReference>
<feature type="region of interest" description="Disordered" evidence="1">
    <location>
        <begin position="15"/>
        <end position="45"/>
    </location>
</feature>
<dbReference type="EMBL" id="CAXLJM020000160">
    <property type="protein sequence ID" value="CAL8144213.1"/>
    <property type="molecule type" value="Genomic_DNA"/>
</dbReference>
<evidence type="ECO:0000313" key="3">
    <source>
        <dbReference type="EMBL" id="CAL8144213.1"/>
    </source>
</evidence>
<accession>A0ABP1S5W8</accession>
<gene>
    <name evidence="3" type="ORF">ODALV1_LOCUS30124</name>
</gene>
<proteinExistence type="predicted"/>
<keyword evidence="2" id="KW-0472">Membrane</keyword>